<dbReference type="PANTHER" id="PTHR33279">
    <property type="entry name" value="SULFUR CARRIER PROTEIN YEDF-RELATED"/>
    <property type="match status" value="1"/>
</dbReference>
<protein>
    <recommendedName>
        <fullName evidence="4">Sulfur carrier protein TusA</fullName>
    </recommendedName>
    <alternativeName>
        <fullName evidence="4">Sulfur mediator TusA</fullName>
    </alternativeName>
    <alternativeName>
        <fullName evidence="4">Sulfur transfer protein TusA</fullName>
    </alternativeName>
    <alternativeName>
        <fullName evidence="4">tRNA 2-thiouridine synthesizing protein A</fullName>
    </alternativeName>
</protein>
<dbReference type="Proteomes" id="UP000294338">
    <property type="component" value="Chromosome 1"/>
</dbReference>
<feature type="domain" description="UPF0033" evidence="5">
    <location>
        <begin position="12"/>
        <end position="36"/>
    </location>
</feature>
<comment type="function">
    <text evidence="4">Sulfur carrier protein involved in sulfur trafficking in the cell. Part of a sulfur-relay system required for 2-thiolation during synthesis of 2-thiouridine of the modified wobble base 5-methylaminomethyl-2-thiouridine (mnm(5)s(2)U) in tRNA. Interacts with IscS and stimulates its cysteine desulfurase activity. Accepts an activated sulfur from IscS, which is then transferred to TusD, and thus determines the direction of sulfur flow from IscS to 2-thiouridine formation. Also appears to be involved in sulfur transfer for the biosynthesis of molybdopterin.</text>
</comment>
<comment type="subunit">
    <text evidence="4">Interacts with IscS.</text>
</comment>
<keyword evidence="3 4" id="KW-0819">tRNA processing</keyword>
<dbReference type="PROSITE" id="PS01148">
    <property type="entry name" value="UPF0033"/>
    <property type="match status" value="1"/>
</dbReference>
<dbReference type="SUPFAM" id="SSF64307">
    <property type="entry name" value="SirA-like"/>
    <property type="match status" value="1"/>
</dbReference>
<dbReference type="AlphaFoldDB" id="A0A451D2Y2"/>
<comment type="subcellular location">
    <subcellularLocation>
        <location evidence="4">Cytoplasm</location>
    </subcellularLocation>
</comment>
<evidence type="ECO:0000259" key="5">
    <source>
        <dbReference type="PROSITE" id="PS01148"/>
    </source>
</evidence>
<dbReference type="InterPro" id="IPR001455">
    <property type="entry name" value="TusA-like"/>
</dbReference>
<sequence>MKKLIMTPQHTLDTQGLRCPEPLMLIRKTIRHMHNGETLLILSDDPATIYDIPSFCHFMDHALMLQSIDSRPYQYLIKKNKSLK</sequence>
<organism evidence="6 7">
    <name type="scientific">Candidatus Erwinia haradaeae</name>
    <dbReference type="NCBI Taxonomy" id="1922217"/>
    <lineage>
        <taxon>Bacteria</taxon>
        <taxon>Pseudomonadati</taxon>
        <taxon>Pseudomonadota</taxon>
        <taxon>Gammaproteobacteria</taxon>
        <taxon>Enterobacterales</taxon>
        <taxon>Erwiniaceae</taxon>
        <taxon>Erwinia</taxon>
    </lineage>
</organism>
<evidence type="ECO:0000256" key="2">
    <source>
        <dbReference type="ARBA" id="ARBA00022490"/>
    </source>
</evidence>
<comment type="similarity">
    <text evidence="1 4">Belongs to the sulfur carrier protein TusA family.</text>
</comment>
<name>A0A451D2Y2_9GAMM</name>
<evidence type="ECO:0000256" key="4">
    <source>
        <dbReference type="HAMAP-Rule" id="MF_00413"/>
    </source>
</evidence>
<evidence type="ECO:0000256" key="1">
    <source>
        <dbReference type="ARBA" id="ARBA00008984"/>
    </source>
</evidence>
<evidence type="ECO:0000313" key="6">
    <source>
        <dbReference type="EMBL" id="VFP80000.1"/>
    </source>
</evidence>
<evidence type="ECO:0000256" key="3">
    <source>
        <dbReference type="ARBA" id="ARBA00022694"/>
    </source>
</evidence>
<gene>
    <name evidence="4 6" type="primary">tusA</name>
    <name evidence="6" type="ORF">ERCISPPS3390_048</name>
</gene>
<dbReference type="Gene3D" id="3.30.110.40">
    <property type="entry name" value="TusA-like domain"/>
    <property type="match status" value="1"/>
</dbReference>
<dbReference type="Pfam" id="PF01206">
    <property type="entry name" value="TusA"/>
    <property type="match status" value="1"/>
</dbReference>
<feature type="active site" description="Cysteine persulfide intermediate" evidence="4">
    <location>
        <position position="19"/>
    </location>
</feature>
<reference evidence="6 7" key="1">
    <citation type="submission" date="2019-02" db="EMBL/GenBank/DDBJ databases">
        <authorList>
            <person name="Manzano-Marin A."/>
            <person name="Manzano-Marin A."/>
        </authorList>
    </citation>
    <scope>NUCLEOTIDE SEQUENCE [LARGE SCALE GENOMIC DNA]</scope>
    <source>
        <strain evidence="6 7">ErCisplendens/pseudotsugae</strain>
    </source>
</reference>
<dbReference type="GO" id="GO:0005737">
    <property type="term" value="C:cytoplasm"/>
    <property type="evidence" value="ECO:0007669"/>
    <property type="project" value="UniProtKB-SubCell"/>
</dbReference>
<dbReference type="InterPro" id="IPR022931">
    <property type="entry name" value="Sulphur_carrier_TusA"/>
</dbReference>
<dbReference type="NCBIfam" id="NF001423">
    <property type="entry name" value="PRK00299.1"/>
    <property type="match status" value="1"/>
</dbReference>
<accession>A0A451D2Y2</accession>
<keyword evidence="2 4" id="KW-0963">Cytoplasm</keyword>
<comment type="pathway">
    <text evidence="4">tRNA modification.</text>
</comment>
<dbReference type="EMBL" id="LR217705">
    <property type="protein sequence ID" value="VFP80000.1"/>
    <property type="molecule type" value="Genomic_DNA"/>
</dbReference>
<dbReference type="RefSeq" id="WP_197094867.1">
    <property type="nucleotide sequence ID" value="NZ_LR217705.1"/>
</dbReference>
<evidence type="ECO:0000313" key="7">
    <source>
        <dbReference type="Proteomes" id="UP000294338"/>
    </source>
</evidence>
<dbReference type="GO" id="GO:0097163">
    <property type="term" value="F:sulfur carrier activity"/>
    <property type="evidence" value="ECO:0007669"/>
    <property type="project" value="UniProtKB-UniRule"/>
</dbReference>
<dbReference type="InterPro" id="IPR036868">
    <property type="entry name" value="TusA-like_sf"/>
</dbReference>
<dbReference type="GO" id="GO:0002143">
    <property type="term" value="P:tRNA wobble position uridine thiolation"/>
    <property type="evidence" value="ECO:0007669"/>
    <property type="project" value="InterPro"/>
</dbReference>
<dbReference type="HAMAP" id="MF_00413">
    <property type="entry name" value="Thiourid_synth_A"/>
    <property type="match status" value="1"/>
</dbReference>
<dbReference type="PANTHER" id="PTHR33279:SF2">
    <property type="entry name" value="SULFUR CARRIER PROTEIN TUSA"/>
    <property type="match status" value="1"/>
</dbReference>
<proteinExistence type="inferred from homology"/>